<evidence type="ECO:0000256" key="6">
    <source>
        <dbReference type="ARBA" id="ARBA00022840"/>
    </source>
</evidence>
<keyword evidence="9" id="KW-0046">Antibiotic resistance</keyword>
<dbReference type="Proteomes" id="UP000006637">
    <property type="component" value="Chromosome"/>
</dbReference>
<dbReference type="OrthoDB" id="9804819at2"/>
<dbReference type="InterPro" id="IPR027417">
    <property type="entry name" value="P-loop_NTPase"/>
</dbReference>
<dbReference type="Gene3D" id="3.40.50.300">
    <property type="entry name" value="P-loop containing nucleotide triphosphate hydrolases"/>
    <property type="match status" value="1"/>
</dbReference>
<accession>Q1AVR7</accession>
<dbReference type="GO" id="GO:0046677">
    <property type="term" value="P:response to antibiotic"/>
    <property type="evidence" value="ECO:0007669"/>
    <property type="project" value="UniProtKB-KW"/>
</dbReference>
<dbReference type="PROSITE" id="PS50893">
    <property type="entry name" value="ABC_TRANSPORTER_2"/>
    <property type="match status" value="1"/>
</dbReference>
<evidence type="ECO:0000256" key="1">
    <source>
        <dbReference type="ARBA" id="ARBA00004202"/>
    </source>
</evidence>
<dbReference type="EMBL" id="CP000386">
    <property type="protein sequence ID" value="ABG04511.1"/>
    <property type="molecule type" value="Genomic_DNA"/>
</dbReference>
<dbReference type="KEGG" id="rxy:Rxyl_1549"/>
<dbReference type="InterPro" id="IPR050763">
    <property type="entry name" value="ABC_transporter_ATP-binding"/>
</dbReference>
<dbReference type="GO" id="GO:0016887">
    <property type="term" value="F:ATP hydrolysis activity"/>
    <property type="evidence" value="ECO:0007669"/>
    <property type="project" value="InterPro"/>
</dbReference>
<keyword evidence="6" id="KW-0067">ATP-binding</keyword>
<dbReference type="PhylomeDB" id="Q1AVR7"/>
<evidence type="ECO:0000256" key="3">
    <source>
        <dbReference type="ARBA" id="ARBA00022448"/>
    </source>
</evidence>
<keyword evidence="8" id="KW-0472">Membrane</keyword>
<dbReference type="RefSeq" id="WP_011564528.1">
    <property type="nucleotide sequence ID" value="NC_008148.1"/>
</dbReference>
<dbReference type="HOGENOM" id="CLU_000604_1_2_11"/>
<dbReference type="PANTHER" id="PTHR42711">
    <property type="entry name" value="ABC TRANSPORTER ATP-BINDING PROTEIN"/>
    <property type="match status" value="1"/>
</dbReference>
<dbReference type="AlphaFoldDB" id="Q1AVR7"/>
<dbReference type="eggNOG" id="COG1131">
    <property type="taxonomic scope" value="Bacteria"/>
</dbReference>
<dbReference type="FunFam" id="3.40.50.300:FF:000589">
    <property type="entry name" value="ABC transporter, ATP-binding subunit"/>
    <property type="match status" value="1"/>
</dbReference>
<proteinExistence type="inferred from homology"/>
<dbReference type="InterPro" id="IPR003593">
    <property type="entry name" value="AAA+_ATPase"/>
</dbReference>
<dbReference type="GO" id="GO:0005524">
    <property type="term" value="F:ATP binding"/>
    <property type="evidence" value="ECO:0007669"/>
    <property type="project" value="UniProtKB-KW"/>
</dbReference>
<evidence type="ECO:0000256" key="8">
    <source>
        <dbReference type="ARBA" id="ARBA00023136"/>
    </source>
</evidence>
<keyword evidence="12" id="KW-1185">Reference proteome</keyword>
<keyword evidence="4" id="KW-1003">Cell membrane</keyword>
<dbReference type="InterPro" id="IPR003439">
    <property type="entry name" value="ABC_transporter-like_ATP-bd"/>
</dbReference>
<dbReference type="SUPFAM" id="SSF52540">
    <property type="entry name" value="P-loop containing nucleoside triphosphate hydrolases"/>
    <property type="match status" value="1"/>
</dbReference>
<evidence type="ECO:0000256" key="9">
    <source>
        <dbReference type="ARBA" id="ARBA00023251"/>
    </source>
</evidence>
<dbReference type="PROSITE" id="PS00211">
    <property type="entry name" value="ABC_TRANSPORTER_1"/>
    <property type="match status" value="1"/>
</dbReference>
<protein>
    <submittedName>
        <fullName evidence="11">ABC transporter related</fullName>
    </submittedName>
</protein>
<keyword evidence="5" id="KW-0547">Nucleotide-binding</keyword>
<dbReference type="CDD" id="cd03263">
    <property type="entry name" value="ABC_subfamily_A"/>
    <property type="match status" value="1"/>
</dbReference>
<dbReference type="SMART" id="SM00382">
    <property type="entry name" value="AAA"/>
    <property type="match status" value="1"/>
</dbReference>
<evidence type="ECO:0000259" key="10">
    <source>
        <dbReference type="PROSITE" id="PS50893"/>
    </source>
</evidence>
<keyword evidence="7" id="KW-1278">Translocase</keyword>
<dbReference type="PANTHER" id="PTHR42711:SF5">
    <property type="entry name" value="ABC TRANSPORTER ATP-BINDING PROTEIN NATA"/>
    <property type="match status" value="1"/>
</dbReference>
<evidence type="ECO:0000313" key="11">
    <source>
        <dbReference type="EMBL" id="ABG04511.1"/>
    </source>
</evidence>
<evidence type="ECO:0000313" key="12">
    <source>
        <dbReference type="Proteomes" id="UP000006637"/>
    </source>
</evidence>
<evidence type="ECO:0000256" key="5">
    <source>
        <dbReference type="ARBA" id="ARBA00022741"/>
    </source>
</evidence>
<name>Q1AVR7_RUBXD</name>
<organism evidence="11 12">
    <name type="scientific">Rubrobacter xylanophilus (strain DSM 9941 / JCM 11954 / NBRC 16129 / PRD-1)</name>
    <dbReference type="NCBI Taxonomy" id="266117"/>
    <lineage>
        <taxon>Bacteria</taxon>
        <taxon>Bacillati</taxon>
        <taxon>Actinomycetota</taxon>
        <taxon>Rubrobacteria</taxon>
        <taxon>Rubrobacterales</taxon>
        <taxon>Rubrobacteraceae</taxon>
        <taxon>Rubrobacter</taxon>
    </lineage>
</organism>
<gene>
    <name evidence="11" type="ordered locus">Rxyl_1549</name>
</gene>
<comment type="similarity">
    <text evidence="2">Belongs to the ABC transporter superfamily.</text>
</comment>
<dbReference type="Pfam" id="PF00005">
    <property type="entry name" value="ABC_tran"/>
    <property type="match status" value="1"/>
</dbReference>
<feature type="domain" description="ABC transporter" evidence="10">
    <location>
        <begin position="16"/>
        <end position="245"/>
    </location>
</feature>
<dbReference type="InterPro" id="IPR017871">
    <property type="entry name" value="ABC_transporter-like_CS"/>
</dbReference>
<comment type="subcellular location">
    <subcellularLocation>
        <location evidence="1">Cell membrane</location>
        <topology evidence="1">Peripheral membrane protein</topology>
    </subcellularLocation>
</comment>
<keyword evidence="3" id="KW-0813">Transport</keyword>
<dbReference type="STRING" id="266117.Rxyl_1549"/>
<evidence type="ECO:0000256" key="4">
    <source>
        <dbReference type="ARBA" id="ARBA00022475"/>
    </source>
</evidence>
<evidence type="ECO:0000256" key="7">
    <source>
        <dbReference type="ARBA" id="ARBA00022967"/>
    </source>
</evidence>
<evidence type="ECO:0000256" key="2">
    <source>
        <dbReference type="ARBA" id="ARBA00005417"/>
    </source>
</evidence>
<reference evidence="11 12" key="1">
    <citation type="submission" date="2006-06" db="EMBL/GenBank/DDBJ databases">
        <title>Complete sequence of Rubrobacter xylanophilus DSM 9941.</title>
        <authorList>
            <consortium name="US DOE Joint Genome Institute"/>
            <person name="Copeland A."/>
            <person name="Lucas S."/>
            <person name="Lapidus A."/>
            <person name="Barry K."/>
            <person name="Detter J.C."/>
            <person name="Glavina del Rio T."/>
            <person name="Hammon N."/>
            <person name="Israni S."/>
            <person name="Dalin E."/>
            <person name="Tice H."/>
            <person name="Pitluck S."/>
            <person name="Munk A.C."/>
            <person name="Brettin T."/>
            <person name="Bruce D."/>
            <person name="Han C."/>
            <person name="Tapia R."/>
            <person name="Gilna P."/>
            <person name="Schmutz J."/>
            <person name="Larimer F."/>
            <person name="Land M."/>
            <person name="Hauser L."/>
            <person name="Kyrpides N."/>
            <person name="Lykidis A."/>
            <person name="da Costa M.S."/>
            <person name="Rainey F.A."/>
            <person name="Empadinhas N."/>
            <person name="Jolivet E."/>
            <person name="Battista J.R."/>
            <person name="Richardson P."/>
        </authorList>
    </citation>
    <scope>NUCLEOTIDE SEQUENCE [LARGE SCALE GENOMIC DNA]</scope>
    <source>
        <strain evidence="12">DSM 9941 / NBRC 16129 / PRD-1</strain>
    </source>
</reference>
<sequence>MEELAARRGAEAEEVIRIRGLRKRYGDVAAVDGVDLTVYRGEIFGILGPNGAGKTTTLEMVEGLRRPDEGEIEVAGYDAVRESGRLKGIIGVQLQTTALFDYLSVEETLALFSDLYGVGGSRRERVLRLLEMVSLAEKGRERVSRLSGGQQQRLSIALALVNDPQVVFLDEPTTGLDPQARRNLWEMVREIRAQGRTVVLTTHYMEEAEELCDRVAVMDHGRVLVCDTPLSLIRSLEVDATVLVTVDGRPDGGLERLPGVRGVERSGGDVRLRTADVQETIIGLMRLASERGVRLRNLTVQSANLEDVFISYTGRSLRD</sequence>
<dbReference type="GO" id="GO:0005886">
    <property type="term" value="C:plasma membrane"/>
    <property type="evidence" value="ECO:0007669"/>
    <property type="project" value="UniProtKB-SubCell"/>
</dbReference>